<dbReference type="Proteomes" id="UP000563094">
    <property type="component" value="Unassembled WGS sequence"/>
</dbReference>
<keyword evidence="2" id="KW-1185">Reference proteome</keyword>
<accession>A0A839GXQ8</accession>
<protein>
    <submittedName>
        <fullName evidence="1">Uncharacterized protein</fullName>
    </submittedName>
</protein>
<dbReference type="AlphaFoldDB" id="A0A839GXQ8"/>
<gene>
    <name evidence="1" type="ORF">FHS90_003963</name>
</gene>
<reference evidence="1 2" key="1">
    <citation type="submission" date="2020-08" db="EMBL/GenBank/DDBJ databases">
        <title>Genomic Encyclopedia of Type Strains, Phase IV (KMG-IV): sequencing the most valuable type-strain genomes for metagenomic binning, comparative biology and taxonomic classification.</title>
        <authorList>
            <person name="Goeker M."/>
        </authorList>
    </citation>
    <scope>NUCLEOTIDE SEQUENCE [LARGE SCALE GENOMIC DNA]</scope>
    <source>
        <strain evidence="1 2">DSM 29854</strain>
    </source>
</reference>
<dbReference type="RefSeq" id="WP_182514183.1">
    <property type="nucleotide sequence ID" value="NZ_JACJIQ010000019.1"/>
</dbReference>
<name>A0A839GXQ8_9BACT</name>
<sequence length="67" mass="7600">MKKKIPLNAVLQTIENADLAACTDAVEFINQLDFYQYTQEELKCISDTLSTRLSLLLRLEIRTALPA</sequence>
<dbReference type="EMBL" id="JACJIQ010000019">
    <property type="protein sequence ID" value="MBA9079228.1"/>
    <property type="molecule type" value="Genomic_DNA"/>
</dbReference>
<evidence type="ECO:0000313" key="2">
    <source>
        <dbReference type="Proteomes" id="UP000563094"/>
    </source>
</evidence>
<organism evidence="1 2">
    <name type="scientific">Rufibacter quisquiliarum</name>
    <dbReference type="NCBI Taxonomy" id="1549639"/>
    <lineage>
        <taxon>Bacteria</taxon>
        <taxon>Pseudomonadati</taxon>
        <taxon>Bacteroidota</taxon>
        <taxon>Cytophagia</taxon>
        <taxon>Cytophagales</taxon>
        <taxon>Hymenobacteraceae</taxon>
        <taxon>Rufibacter</taxon>
    </lineage>
</organism>
<comment type="caution">
    <text evidence="1">The sequence shown here is derived from an EMBL/GenBank/DDBJ whole genome shotgun (WGS) entry which is preliminary data.</text>
</comment>
<evidence type="ECO:0000313" key="1">
    <source>
        <dbReference type="EMBL" id="MBA9079228.1"/>
    </source>
</evidence>
<proteinExistence type="predicted"/>